<name>A0A7W6AJF6_9HYPH</name>
<evidence type="ECO:0000313" key="3">
    <source>
        <dbReference type="Proteomes" id="UP000517759"/>
    </source>
</evidence>
<accession>A0A7W6AJF6</accession>
<dbReference type="AlphaFoldDB" id="A0A7W6AJF6"/>
<comment type="caution">
    <text evidence="2">The sequence shown here is derived from an EMBL/GenBank/DDBJ whole genome shotgun (WGS) entry which is preliminary data.</text>
</comment>
<dbReference type="EMBL" id="BSPG01000015">
    <property type="protein sequence ID" value="GLS44835.1"/>
    <property type="molecule type" value="Genomic_DNA"/>
</dbReference>
<reference evidence="1" key="1">
    <citation type="journal article" date="2014" name="Int. J. Syst. Evol. Microbiol.">
        <title>Complete genome of a new Firmicutes species belonging to the dominant human colonic microbiota ('Ruminococcus bicirculans') reveals two chromosomes and a selective capacity to utilize plant glucans.</title>
        <authorList>
            <consortium name="NISC Comparative Sequencing Program"/>
            <person name="Wegmann U."/>
            <person name="Louis P."/>
            <person name="Goesmann A."/>
            <person name="Henrissat B."/>
            <person name="Duncan S.H."/>
            <person name="Flint H.J."/>
        </authorList>
    </citation>
    <scope>NUCLEOTIDE SEQUENCE</scope>
    <source>
        <strain evidence="1">NBRC 107710</strain>
    </source>
</reference>
<reference evidence="1" key="4">
    <citation type="submission" date="2023-01" db="EMBL/GenBank/DDBJ databases">
        <title>Draft genome sequence of Methylobacterium brachythecii strain NBRC 107710.</title>
        <authorList>
            <person name="Sun Q."/>
            <person name="Mori K."/>
        </authorList>
    </citation>
    <scope>NUCLEOTIDE SEQUENCE</scope>
    <source>
        <strain evidence="1">NBRC 107710</strain>
    </source>
</reference>
<proteinExistence type="predicted"/>
<reference evidence="2 3" key="3">
    <citation type="submission" date="2020-08" db="EMBL/GenBank/DDBJ databases">
        <title>Genomic Encyclopedia of Type Strains, Phase IV (KMG-IV): sequencing the most valuable type-strain genomes for metagenomic binning, comparative biology and taxonomic classification.</title>
        <authorList>
            <person name="Goeker M."/>
        </authorList>
    </citation>
    <scope>NUCLEOTIDE SEQUENCE [LARGE SCALE GENOMIC DNA]</scope>
    <source>
        <strain evidence="2 3">DSM 24105</strain>
    </source>
</reference>
<gene>
    <name evidence="1" type="ORF">GCM10007884_28240</name>
    <name evidence="2" type="ORF">GGR33_003307</name>
</gene>
<evidence type="ECO:0000313" key="1">
    <source>
        <dbReference type="EMBL" id="GLS44835.1"/>
    </source>
</evidence>
<organism evidence="2 3">
    <name type="scientific">Methylobacterium brachythecii</name>
    <dbReference type="NCBI Taxonomy" id="1176177"/>
    <lineage>
        <taxon>Bacteria</taxon>
        <taxon>Pseudomonadati</taxon>
        <taxon>Pseudomonadota</taxon>
        <taxon>Alphaproteobacteria</taxon>
        <taxon>Hyphomicrobiales</taxon>
        <taxon>Methylobacteriaceae</taxon>
        <taxon>Methylobacterium</taxon>
    </lineage>
</organism>
<sequence length="94" mass="9999">MSFLFRAALVIGGLSYFAMQRDGTAPPVVELKAAAERQGEQLAALAGALPAGMRDAAAQAATAELVKRLSTQTASRDTLLAVDRRPEWRGSDLR</sequence>
<dbReference type="Proteomes" id="UP001156881">
    <property type="component" value="Unassembled WGS sequence"/>
</dbReference>
<evidence type="ECO:0000313" key="2">
    <source>
        <dbReference type="EMBL" id="MBB3903793.1"/>
    </source>
</evidence>
<dbReference type="Proteomes" id="UP000517759">
    <property type="component" value="Unassembled WGS sequence"/>
</dbReference>
<dbReference type="RefSeq" id="WP_183507073.1">
    <property type="nucleotide sequence ID" value="NZ_BSPG01000015.1"/>
</dbReference>
<reference evidence="4" key="2">
    <citation type="journal article" date="2019" name="Int. J. Syst. Evol. Microbiol.">
        <title>The Global Catalogue of Microorganisms (GCM) 10K type strain sequencing project: providing services to taxonomists for standard genome sequencing and annotation.</title>
        <authorList>
            <consortium name="The Broad Institute Genomics Platform"/>
            <consortium name="The Broad Institute Genome Sequencing Center for Infectious Disease"/>
            <person name="Wu L."/>
            <person name="Ma J."/>
        </authorList>
    </citation>
    <scope>NUCLEOTIDE SEQUENCE [LARGE SCALE GENOMIC DNA]</scope>
    <source>
        <strain evidence="4">NBRC 107710</strain>
    </source>
</reference>
<dbReference type="EMBL" id="JACIDN010000006">
    <property type="protein sequence ID" value="MBB3903793.1"/>
    <property type="molecule type" value="Genomic_DNA"/>
</dbReference>
<keyword evidence="4" id="KW-1185">Reference proteome</keyword>
<protein>
    <submittedName>
        <fullName evidence="2">Uncharacterized protein</fullName>
    </submittedName>
</protein>
<evidence type="ECO:0000313" key="4">
    <source>
        <dbReference type="Proteomes" id="UP001156881"/>
    </source>
</evidence>